<dbReference type="PANTHER" id="PTHR31286">
    <property type="entry name" value="GLYCINE-RICH CELL WALL STRUCTURAL PROTEIN 1.8-LIKE"/>
    <property type="match status" value="1"/>
</dbReference>
<organism evidence="1">
    <name type="scientific">Sesamum latifolium</name>
    <dbReference type="NCBI Taxonomy" id="2727402"/>
    <lineage>
        <taxon>Eukaryota</taxon>
        <taxon>Viridiplantae</taxon>
        <taxon>Streptophyta</taxon>
        <taxon>Embryophyta</taxon>
        <taxon>Tracheophyta</taxon>
        <taxon>Spermatophyta</taxon>
        <taxon>Magnoliopsida</taxon>
        <taxon>eudicotyledons</taxon>
        <taxon>Gunneridae</taxon>
        <taxon>Pentapetalae</taxon>
        <taxon>asterids</taxon>
        <taxon>lamiids</taxon>
        <taxon>Lamiales</taxon>
        <taxon>Pedaliaceae</taxon>
        <taxon>Sesamum</taxon>
    </lineage>
</organism>
<dbReference type="InterPro" id="IPR040256">
    <property type="entry name" value="At4g02000-like"/>
</dbReference>
<proteinExistence type="predicted"/>
<protein>
    <recommendedName>
        <fullName evidence="2">DUF4283 domain-containing protein</fullName>
    </recommendedName>
</protein>
<evidence type="ECO:0008006" key="2">
    <source>
        <dbReference type="Google" id="ProtNLM"/>
    </source>
</evidence>
<feature type="non-terminal residue" evidence="1">
    <location>
        <position position="1"/>
    </location>
</feature>
<dbReference type="EMBL" id="JACGWN010000014">
    <property type="protein sequence ID" value="KAL0405349.1"/>
    <property type="molecule type" value="Genomic_DNA"/>
</dbReference>
<reference evidence="1" key="2">
    <citation type="journal article" date="2024" name="Plant">
        <title>Genomic evolution and insights into agronomic trait innovations of Sesamum species.</title>
        <authorList>
            <person name="Miao H."/>
            <person name="Wang L."/>
            <person name="Qu L."/>
            <person name="Liu H."/>
            <person name="Sun Y."/>
            <person name="Le M."/>
            <person name="Wang Q."/>
            <person name="Wei S."/>
            <person name="Zheng Y."/>
            <person name="Lin W."/>
            <person name="Duan Y."/>
            <person name="Cao H."/>
            <person name="Xiong S."/>
            <person name="Wang X."/>
            <person name="Wei L."/>
            <person name="Li C."/>
            <person name="Ma Q."/>
            <person name="Ju M."/>
            <person name="Zhao R."/>
            <person name="Li G."/>
            <person name="Mu C."/>
            <person name="Tian Q."/>
            <person name="Mei H."/>
            <person name="Zhang T."/>
            <person name="Gao T."/>
            <person name="Zhang H."/>
        </authorList>
    </citation>
    <scope>NUCLEOTIDE SEQUENCE</scope>
    <source>
        <strain evidence="1">KEN1</strain>
    </source>
</reference>
<comment type="caution">
    <text evidence="1">The sequence shown here is derived from an EMBL/GenBank/DDBJ whole genome shotgun (WGS) entry which is preliminary data.</text>
</comment>
<evidence type="ECO:0000313" key="1">
    <source>
        <dbReference type="EMBL" id="KAL0405349.1"/>
    </source>
</evidence>
<accession>A0AAW2TLN1</accession>
<name>A0AAW2TLN1_9LAMI</name>
<gene>
    <name evidence="1" type="ORF">Slati_3848800</name>
</gene>
<dbReference type="PANTHER" id="PTHR31286:SF167">
    <property type="entry name" value="OS09G0268800 PROTEIN"/>
    <property type="match status" value="1"/>
</dbReference>
<dbReference type="AlphaFoldDB" id="A0AAW2TLN1"/>
<sequence>GMEFRMIEGDRFLLKFFHNLDRQRVMSSCPWAYEKSLLVLAHVDLSENPSLIDLDLREFNIHIHGLPVGKITTDVASWIGNKIGRLIETDIDNNDNVWGSSIRIWVAIDVTKPLRRRPKNSYSSQ</sequence>
<reference evidence="1" key="1">
    <citation type="submission" date="2020-06" db="EMBL/GenBank/DDBJ databases">
        <authorList>
            <person name="Li T."/>
            <person name="Hu X."/>
            <person name="Zhang T."/>
            <person name="Song X."/>
            <person name="Zhang H."/>
            <person name="Dai N."/>
            <person name="Sheng W."/>
            <person name="Hou X."/>
            <person name="Wei L."/>
        </authorList>
    </citation>
    <scope>NUCLEOTIDE SEQUENCE</scope>
    <source>
        <strain evidence="1">KEN1</strain>
        <tissue evidence="1">Leaf</tissue>
    </source>
</reference>